<organism evidence="1 2">
    <name type="scientific">Sphingomonas cremea</name>
    <dbReference type="NCBI Taxonomy" id="2904799"/>
    <lineage>
        <taxon>Bacteria</taxon>
        <taxon>Pseudomonadati</taxon>
        <taxon>Pseudomonadota</taxon>
        <taxon>Alphaproteobacteria</taxon>
        <taxon>Sphingomonadales</taxon>
        <taxon>Sphingomonadaceae</taxon>
        <taxon>Sphingomonas</taxon>
    </lineage>
</organism>
<dbReference type="AlphaFoldDB" id="A0A9X1QJR0"/>
<sequence length="140" mass="15147">MNAPPYTREILRLAAAIPYLVPFEELEVASERRSPTCGSRMRVAVELDWADRVKRLRQAVEACAYGQASAALMGGHAMGRSAEEIALGLAELEAWLAGKGDLPTAWPGLEALAPALSRKGRHGAILLPFRALLAAIEEER</sequence>
<dbReference type="RefSeq" id="WP_235067104.1">
    <property type="nucleotide sequence ID" value="NZ_JAKFGM010000001.1"/>
</dbReference>
<dbReference type="Gene3D" id="3.90.1010.10">
    <property type="match status" value="1"/>
</dbReference>
<dbReference type="SUPFAM" id="SSF82649">
    <property type="entry name" value="SufE/NifU"/>
    <property type="match status" value="1"/>
</dbReference>
<reference evidence="1" key="1">
    <citation type="submission" date="2022-01" db="EMBL/GenBank/DDBJ databases">
        <authorList>
            <person name="Jo J.-H."/>
            <person name="Im W.-T."/>
        </authorList>
    </citation>
    <scope>NUCLEOTIDE SEQUENCE</scope>
    <source>
        <strain evidence="1">G124</strain>
    </source>
</reference>
<proteinExistence type="predicted"/>
<dbReference type="GO" id="GO:0005506">
    <property type="term" value="F:iron ion binding"/>
    <property type="evidence" value="ECO:0007669"/>
    <property type="project" value="InterPro"/>
</dbReference>
<accession>A0A9X1QJR0</accession>
<name>A0A9X1QJR0_9SPHN</name>
<gene>
    <name evidence="1" type="ORF">LVY65_06175</name>
</gene>
<dbReference type="CDD" id="cd06664">
    <property type="entry name" value="IscU_like"/>
    <property type="match status" value="1"/>
</dbReference>
<dbReference type="Proteomes" id="UP001139410">
    <property type="component" value="Unassembled WGS sequence"/>
</dbReference>
<dbReference type="GO" id="GO:0016226">
    <property type="term" value="P:iron-sulfur cluster assembly"/>
    <property type="evidence" value="ECO:0007669"/>
    <property type="project" value="InterPro"/>
</dbReference>
<comment type="caution">
    <text evidence="1">The sequence shown here is derived from an EMBL/GenBank/DDBJ whole genome shotgun (WGS) entry which is preliminary data.</text>
</comment>
<dbReference type="GO" id="GO:0051536">
    <property type="term" value="F:iron-sulfur cluster binding"/>
    <property type="evidence" value="ECO:0007669"/>
    <property type="project" value="InterPro"/>
</dbReference>
<dbReference type="EMBL" id="JAKFGM010000001">
    <property type="protein sequence ID" value="MCF2514650.1"/>
    <property type="molecule type" value="Genomic_DNA"/>
</dbReference>
<evidence type="ECO:0000313" key="1">
    <source>
        <dbReference type="EMBL" id="MCF2514650.1"/>
    </source>
</evidence>
<keyword evidence="2" id="KW-1185">Reference proteome</keyword>
<protein>
    <submittedName>
        <fullName evidence="1">Iron-sulfur cluster assembly scaffold protein</fullName>
    </submittedName>
</protein>
<evidence type="ECO:0000313" key="2">
    <source>
        <dbReference type="Proteomes" id="UP001139410"/>
    </source>
</evidence>
<dbReference type="InterPro" id="IPR002871">
    <property type="entry name" value="NIF_FeS_clus_asmbl_NifU_N"/>
</dbReference>